<feature type="compositionally biased region" description="Low complexity" evidence="1">
    <location>
        <begin position="1"/>
        <end position="10"/>
    </location>
</feature>
<dbReference type="EMBL" id="ML211568">
    <property type="protein sequence ID" value="TFK81720.1"/>
    <property type="molecule type" value="Genomic_DNA"/>
</dbReference>
<reference evidence="2 3" key="1">
    <citation type="journal article" date="2019" name="Nat. Ecol. Evol.">
        <title>Megaphylogeny resolves global patterns of mushroom evolution.</title>
        <authorList>
            <person name="Varga T."/>
            <person name="Krizsan K."/>
            <person name="Foldi C."/>
            <person name="Dima B."/>
            <person name="Sanchez-Garcia M."/>
            <person name="Sanchez-Ramirez S."/>
            <person name="Szollosi G.J."/>
            <person name="Szarkandi J.G."/>
            <person name="Papp V."/>
            <person name="Albert L."/>
            <person name="Andreopoulos W."/>
            <person name="Angelini C."/>
            <person name="Antonin V."/>
            <person name="Barry K.W."/>
            <person name="Bougher N.L."/>
            <person name="Buchanan P."/>
            <person name="Buyck B."/>
            <person name="Bense V."/>
            <person name="Catcheside P."/>
            <person name="Chovatia M."/>
            <person name="Cooper J."/>
            <person name="Damon W."/>
            <person name="Desjardin D."/>
            <person name="Finy P."/>
            <person name="Geml J."/>
            <person name="Haridas S."/>
            <person name="Hughes K."/>
            <person name="Justo A."/>
            <person name="Karasinski D."/>
            <person name="Kautmanova I."/>
            <person name="Kiss B."/>
            <person name="Kocsube S."/>
            <person name="Kotiranta H."/>
            <person name="LaButti K.M."/>
            <person name="Lechner B.E."/>
            <person name="Liimatainen K."/>
            <person name="Lipzen A."/>
            <person name="Lukacs Z."/>
            <person name="Mihaltcheva S."/>
            <person name="Morgado L.N."/>
            <person name="Niskanen T."/>
            <person name="Noordeloos M.E."/>
            <person name="Ohm R.A."/>
            <person name="Ortiz-Santana B."/>
            <person name="Ovrebo C."/>
            <person name="Racz N."/>
            <person name="Riley R."/>
            <person name="Savchenko A."/>
            <person name="Shiryaev A."/>
            <person name="Soop K."/>
            <person name="Spirin V."/>
            <person name="Szebenyi C."/>
            <person name="Tomsovsky M."/>
            <person name="Tulloss R.E."/>
            <person name="Uehling J."/>
            <person name="Grigoriev I.V."/>
            <person name="Vagvolgyi C."/>
            <person name="Papp T."/>
            <person name="Martin F.M."/>
            <person name="Miettinen O."/>
            <person name="Hibbett D.S."/>
            <person name="Nagy L.G."/>
        </authorList>
    </citation>
    <scope>NUCLEOTIDE SEQUENCE [LARGE SCALE GENOMIC DNA]</scope>
    <source>
        <strain evidence="2 3">HHB13444</strain>
    </source>
</reference>
<gene>
    <name evidence="2" type="ORF">K466DRAFT_328313</name>
</gene>
<keyword evidence="3" id="KW-1185">Reference proteome</keyword>
<dbReference type="AlphaFoldDB" id="A0A5C3P084"/>
<feature type="region of interest" description="Disordered" evidence="1">
    <location>
        <begin position="1"/>
        <end position="36"/>
    </location>
</feature>
<name>A0A5C3P084_9APHY</name>
<accession>A0A5C3P084</accession>
<organism evidence="2 3">
    <name type="scientific">Polyporus arcularius HHB13444</name>
    <dbReference type="NCBI Taxonomy" id="1314778"/>
    <lineage>
        <taxon>Eukaryota</taxon>
        <taxon>Fungi</taxon>
        <taxon>Dikarya</taxon>
        <taxon>Basidiomycota</taxon>
        <taxon>Agaricomycotina</taxon>
        <taxon>Agaricomycetes</taxon>
        <taxon>Polyporales</taxon>
        <taxon>Polyporaceae</taxon>
        <taxon>Polyporus</taxon>
    </lineage>
</organism>
<protein>
    <submittedName>
        <fullName evidence="2">Uncharacterized protein</fullName>
    </submittedName>
</protein>
<proteinExistence type="predicted"/>
<dbReference type="InParanoid" id="A0A5C3P084"/>
<evidence type="ECO:0000256" key="1">
    <source>
        <dbReference type="SAM" id="MobiDB-lite"/>
    </source>
</evidence>
<evidence type="ECO:0000313" key="3">
    <source>
        <dbReference type="Proteomes" id="UP000308197"/>
    </source>
</evidence>
<dbReference type="Proteomes" id="UP000308197">
    <property type="component" value="Unassembled WGS sequence"/>
</dbReference>
<evidence type="ECO:0000313" key="2">
    <source>
        <dbReference type="EMBL" id="TFK81720.1"/>
    </source>
</evidence>
<sequence>MQTTSTGTSSHTHRNMNAVSNSSEPLPNLPPRPVQEYIPQGPSPTLAYGIVIDEDCIYRHSKVVHKEMNRPDLSHMSPEDANKALRRIRGFTIVTMPDDIYFAFPNLPRLKRNLLLMRDVEWLFVFKDNSTHAASHVYLDPEDVRGVKRMLGLQWQVAKWHRVSQCML</sequence>